<gene>
    <name evidence="14" type="ORF">MAG551_02166</name>
</gene>
<sequence>MSPRKDNGLIKEALFREYLRTKGLSYTYERRHILKEILETSKTIKHFTIDRLYNNLQAKRNRISKSTLYRTIKLLEDSRIVKKTDIAPDHYVYEKVEQYNIGHVVCLKCKKIIEINHRETKKIVNSICRKKRFQYKTHTFEIKGYCNNCVSLSLKDE</sequence>
<dbReference type="GO" id="GO:0008270">
    <property type="term" value="F:zinc ion binding"/>
    <property type="evidence" value="ECO:0007669"/>
    <property type="project" value="TreeGrafter"/>
</dbReference>
<keyword evidence="10" id="KW-0238">DNA-binding</keyword>
<keyword evidence="8 12" id="KW-0862">Zinc</keyword>
<feature type="binding site" evidence="12">
    <location>
        <position position="146"/>
    </location>
    <ligand>
        <name>Zn(2+)</name>
        <dbReference type="ChEBI" id="CHEBI:29105"/>
    </ligand>
</feature>
<evidence type="ECO:0000313" key="14">
    <source>
        <dbReference type="EMBL" id="MBS1259100.1"/>
    </source>
</evidence>
<dbReference type="GO" id="GO:0000976">
    <property type="term" value="F:transcription cis-regulatory region binding"/>
    <property type="evidence" value="ECO:0007669"/>
    <property type="project" value="TreeGrafter"/>
</dbReference>
<dbReference type="InterPro" id="IPR036388">
    <property type="entry name" value="WH-like_DNA-bd_sf"/>
</dbReference>
<keyword evidence="5" id="KW-0963">Cytoplasm</keyword>
<dbReference type="GO" id="GO:1900376">
    <property type="term" value="P:regulation of secondary metabolite biosynthetic process"/>
    <property type="evidence" value="ECO:0007669"/>
    <property type="project" value="TreeGrafter"/>
</dbReference>
<dbReference type="PANTHER" id="PTHR33202:SF2">
    <property type="entry name" value="FERRIC UPTAKE REGULATION PROTEIN"/>
    <property type="match status" value="1"/>
</dbReference>
<evidence type="ECO:0000256" key="5">
    <source>
        <dbReference type="ARBA" id="ARBA00022490"/>
    </source>
</evidence>
<dbReference type="InterPro" id="IPR002481">
    <property type="entry name" value="FUR"/>
</dbReference>
<dbReference type="Pfam" id="PF01475">
    <property type="entry name" value="FUR"/>
    <property type="match status" value="1"/>
</dbReference>
<dbReference type="CDD" id="cd07153">
    <property type="entry name" value="Fur_like"/>
    <property type="match status" value="1"/>
</dbReference>
<evidence type="ECO:0000256" key="10">
    <source>
        <dbReference type="ARBA" id="ARBA00023125"/>
    </source>
</evidence>
<keyword evidence="11" id="KW-0804">Transcription</keyword>
<evidence type="ECO:0000256" key="4">
    <source>
        <dbReference type="ARBA" id="ARBA00020910"/>
    </source>
</evidence>
<comment type="subcellular location">
    <subcellularLocation>
        <location evidence="1">Cytoplasm</location>
    </subcellularLocation>
</comment>
<evidence type="ECO:0000256" key="3">
    <source>
        <dbReference type="ARBA" id="ARBA00011738"/>
    </source>
</evidence>
<dbReference type="SUPFAM" id="SSF46785">
    <property type="entry name" value="Winged helix' DNA-binding domain"/>
    <property type="match status" value="1"/>
</dbReference>
<evidence type="ECO:0000256" key="9">
    <source>
        <dbReference type="ARBA" id="ARBA00023015"/>
    </source>
</evidence>
<keyword evidence="9" id="KW-0805">Transcription regulation</keyword>
<organism evidence="14 15">
    <name type="scientific">Candidatus Scalindua arabica</name>
    <dbReference type="NCBI Taxonomy" id="1127984"/>
    <lineage>
        <taxon>Bacteria</taxon>
        <taxon>Pseudomonadati</taxon>
        <taxon>Planctomycetota</taxon>
        <taxon>Candidatus Brocadiia</taxon>
        <taxon>Candidatus Brocadiales</taxon>
        <taxon>Candidatus Scalinduaceae</taxon>
        <taxon>Candidatus Scalindua</taxon>
    </lineage>
</organism>
<comment type="subunit">
    <text evidence="3">Homodimer.</text>
</comment>
<evidence type="ECO:0000256" key="11">
    <source>
        <dbReference type="ARBA" id="ARBA00023163"/>
    </source>
</evidence>
<accession>A0A941W435</accession>
<dbReference type="Proteomes" id="UP000722750">
    <property type="component" value="Unassembled WGS sequence"/>
</dbReference>
<keyword evidence="7 12" id="KW-0479">Metal-binding</keyword>
<dbReference type="GO" id="GO:0045892">
    <property type="term" value="P:negative regulation of DNA-templated transcription"/>
    <property type="evidence" value="ECO:0007669"/>
    <property type="project" value="TreeGrafter"/>
</dbReference>
<evidence type="ECO:0000313" key="15">
    <source>
        <dbReference type="Proteomes" id="UP000722750"/>
    </source>
</evidence>
<keyword evidence="6" id="KW-0678">Repressor</keyword>
<dbReference type="GO" id="GO:0003700">
    <property type="term" value="F:DNA-binding transcription factor activity"/>
    <property type="evidence" value="ECO:0007669"/>
    <property type="project" value="InterPro"/>
</dbReference>
<feature type="binding site" evidence="12">
    <location>
        <position position="149"/>
    </location>
    <ligand>
        <name>Zn(2+)</name>
        <dbReference type="ChEBI" id="CHEBI:29105"/>
    </ligand>
</feature>
<dbReference type="Gene3D" id="1.10.10.10">
    <property type="entry name" value="Winged helix-like DNA-binding domain superfamily/Winged helix DNA-binding domain"/>
    <property type="match status" value="1"/>
</dbReference>
<dbReference type="InterPro" id="IPR043135">
    <property type="entry name" value="Fur_C"/>
</dbReference>
<dbReference type="PANTHER" id="PTHR33202">
    <property type="entry name" value="ZINC UPTAKE REGULATION PROTEIN"/>
    <property type="match status" value="1"/>
</dbReference>
<evidence type="ECO:0000256" key="1">
    <source>
        <dbReference type="ARBA" id="ARBA00004496"/>
    </source>
</evidence>
<protein>
    <recommendedName>
        <fullName evidence="4">Ferric uptake regulation protein</fullName>
    </recommendedName>
</protein>
<dbReference type="GO" id="GO:0005829">
    <property type="term" value="C:cytosol"/>
    <property type="evidence" value="ECO:0007669"/>
    <property type="project" value="TreeGrafter"/>
</dbReference>
<comment type="cofactor">
    <cofactor evidence="12">
        <name>Zn(2+)</name>
        <dbReference type="ChEBI" id="CHEBI:29105"/>
    </cofactor>
    <text evidence="12">Binds 1 zinc ion per subunit.</text>
</comment>
<dbReference type="Gene3D" id="3.30.1490.190">
    <property type="match status" value="1"/>
</dbReference>
<evidence type="ECO:0000256" key="6">
    <source>
        <dbReference type="ARBA" id="ARBA00022491"/>
    </source>
</evidence>
<evidence type="ECO:0000256" key="7">
    <source>
        <dbReference type="ARBA" id="ARBA00022723"/>
    </source>
</evidence>
<feature type="binding site" evidence="12">
    <location>
        <position position="106"/>
    </location>
    <ligand>
        <name>Zn(2+)</name>
        <dbReference type="ChEBI" id="CHEBI:29105"/>
    </ligand>
</feature>
<feature type="binding site" evidence="13">
    <location>
        <position position="138"/>
    </location>
    <ligand>
        <name>Fe cation</name>
        <dbReference type="ChEBI" id="CHEBI:24875"/>
    </ligand>
</feature>
<feature type="binding site" evidence="12">
    <location>
        <position position="109"/>
    </location>
    <ligand>
        <name>Zn(2+)</name>
        <dbReference type="ChEBI" id="CHEBI:29105"/>
    </ligand>
</feature>
<comment type="similarity">
    <text evidence="2">Belongs to the Fur family.</text>
</comment>
<dbReference type="AlphaFoldDB" id="A0A941W435"/>
<name>A0A941W435_9BACT</name>
<evidence type="ECO:0000256" key="12">
    <source>
        <dbReference type="PIRSR" id="PIRSR602481-1"/>
    </source>
</evidence>
<evidence type="ECO:0000256" key="8">
    <source>
        <dbReference type="ARBA" id="ARBA00022833"/>
    </source>
</evidence>
<keyword evidence="13" id="KW-0408">Iron</keyword>
<evidence type="ECO:0000256" key="13">
    <source>
        <dbReference type="PIRSR" id="PIRSR602481-2"/>
    </source>
</evidence>
<comment type="caution">
    <text evidence="14">The sequence shown here is derived from an EMBL/GenBank/DDBJ whole genome shotgun (WGS) entry which is preliminary data.</text>
</comment>
<reference evidence="14" key="1">
    <citation type="journal article" date="2021" name="ISME J.">
        <title>Fine-scale metabolic discontinuity in a stratified prokaryote microbiome of a Red Sea deep halocline.</title>
        <authorList>
            <person name="Michoud G."/>
            <person name="Ngugi D.K."/>
            <person name="Barozzi A."/>
            <person name="Merlino G."/>
            <person name="Calleja M.L."/>
            <person name="Delgado-Huertas A."/>
            <person name="Moran X.A.G."/>
            <person name="Daffonchio D."/>
        </authorList>
    </citation>
    <scope>NUCLEOTIDE SEQUENCE</scope>
    <source>
        <strain evidence="14">SuakinDeep_MAG55_1</strain>
    </source>
</reference>
<proteinExistence type="inferred from homology"/>
<dbReference type="InterPro" id="IPR036390">
    <property type="entry name" value="WH_DNA-bd_sf"/>
</dbReference>
<evidence type="ECO:0000256" key="2">
    <source>
        <dbReference type="ARBA" id="ARBA00007957"/>
    </source>
</evidence>
<comment type="cofactor">
    <cofactor evidence="13">
        <name>Mn(2+)</name>
        <dbReference type="ChEBI" id="CHEBI:29035"/>
    </cofactor>
    <cofactor evidence="13">
        <name>Fe(2+)</name>
        <dbReference type="ChEBI" id="CHEBI:29033"/>
    </cofactor>
    <text evidence="13">Binds 1 Mn(2+) or Fe(2+) ion per subunit.</text>
</comment>
<dbReference type="EMBL" id="JAANXD010000080">
    <property type="protein sequence ID" value="MBS1259100.1"/>
    <property type="molecule type" value="Genomic_DNA"/>
</dbReference>